<dbReference type="Proteomes" id="UP001165135">
    <property type="component" value="Unassembled WGS sequence"/>
</dbReference>
<dbReference type="InterPro" id="IPR012338">
    <property type="entry name" value="Beta-lactam/transpept-like"/>
</dbReference>
<feature type="domain" description="Beta-lactamase-related" evidence="2">
    <location>
        <begin position="5"/>
        <end position="139"/>
    </location>
</feature>
<name>A0A9W6VRN6_9ACTN</name>
<accession>A0A9W6VRN6</accession>
<protein>
    <recommendedName>
        <fullName evidence="2">Beta-lactamase-related domain-containing protein</fullName>
    </recommendedName>
</protein>
<dbReference type="AlphaFoldDB" id="A0A9W6VRN6"/>
<evidence type="ECO:0000313" key="4">
    <source>
        <dbReference type="Proteomes" id="UP001165135"/>
    </source>
</evidence>
<feature type="region of interest" description="Disordered" evidence="1">
    <location>
        <begin position="1"/>
        <end position="23"/>
    </location>
</feature>
<gene>
    <name evidence="3" type="ORF">Airi01_049540</name>
</gene>
<proteinExistence type="predicted"/>
<feature type="compositionally biased region" description="Polar residues" evidence="1">
    <location>
        <begin position="13"/>
        <end position="23"/>
    </location>
</feature>
<organism evidence="3 4">
    <name type="scientific">Actinoallomurus iriomotensis</name>
    <dbReference type="NCBI Taxonomy" id="478107"/>
    <lineage>
        <taxon>Bacteria</taxon>
        <taxon>Bacillati</taxon>
        <taxon>Actinomycetota</taxon>
        <taxon>Actinomycetes</taxon>
        <taxon>Streptosporangiales</taxon>
        <taxon>Thermomonosporaceae</taxon>
        <taxon>Actinoallomurus</taxon>
    </lineage>
</organism>
<dbReference type="Gene3D" id="3.40.710.10">
    <property type="entry name" value="DD-peptidase/beta-lactamase superfamily"/>
    <property type="match status" value="1"/>
</dbReference>
<sequence length="151" mass="15868">MIERAGLRHTYFRTPTGTTMTPKAALTTSPTRIRPRGWAAGQIISAPRDVNRLFSALLVGRPPPAAQLKQMRTTVPAPAPGNGVRYGLGLTSTPLTCGGVAWGHGGDFPGYHASDAVTTDGRAATIAVTELSGSPARPQHLTTDIDTALRQ</sequence>
<feature type="region of interest" description="Disordered" evidence="1">
    <location>
        <begin position="132"/>
        <end position="151"/>
    </location>
</feature>
<evidence type="ECO:0000313" key="3">
    <source>
        <dbReference type="EMBL" id="GLY76687.1"/>
    </source>
</evidence>
<reference evidence="3" key="1">
    <citation type="submission" date="2023-03" db="EMBL/GenBank/DDBJ databases">
        <title>Actinoallomurus iriomotensis NBRC 103681.</title>
        <authorList>
            <person name="Ichikawa N."/>
            <person name="Sato H."/>
            <person name="Tonouchi N."/>
        </authorList>
    </citation>
    <scope>NUCLEOTIDE SEQUENCE</scope>
    <source>
        <strain evidence="3">NBRC 103681</strain>
    </source>
</reference>
<dbReference type="EMBL" id="BSTJ01000006">
    <property type="protein sequence ID" value="GLY76687.1"/>
    <property type="molecule type" value="Genomic_DNA"/>
</dbReference>
<evidence type="ECO:0000259" key="2">
    <source>
        <dbReference type="Pfam" id="PF00144"/>
    </source>
</evidence>
<dbReference type="InterPro" id="IPR001466">
    <property type="entry name" value="Beta-lactam-related"/>
</dbReference>
<dbReference type="SUPFAM" id="SSF56601">
    <property type="entry name" value="beta-lactamase/transpeptidase-like"/>
    <property type="match status" value="1"/>
</dbReference>
<dbReference type="Pfam" id="PF00144">
    <property type="entry name" value="Beta-lactamase"/>
    <property type="match status" value="1"/>
</dbReference>
<evidence type="ECO:0000256" key="1">
    <source>
        <dbReference type="SAM" id="MobiDB-lite"/>
    </source>
</evidence>
<feature type="compositionally biased region" description="Polar residues" evidence="1">
    <location>
        <begin position="140"/>
        <end position="151"/>
    </location>
</feature>
<comment type="caution">
    <text evidence="3">The sequence shown here is derived from an EMBL/GenBank/DDBJ whole genome shotgun (WGS) entry which is preliminary data.</text>
</comment>